<protein>
    <submittedName>
        <fullName evidence="1">Uncharacterized protein</fullName>
    </submittedName>
</protein>
<dbReference type="RefSeq" id="WP_003048837.1">
    <property type="nucleotide sequence ID" value="NZ_CP010826.1"/>
</dbReference>
<gene>
    <name evidence="1" type="ORF">TO73_2805</name>
</gene>
<accession>A0ABN4IMU7</accession>
<name>A0ABN4IMU7_THEA5</name>
<dbReference type="Proteomes" id="UP000058660">
    <property type="component" value="Plasmid pTA78"/>
</dbReference>
<proteinExistence type="predicted"/>
<sequence length="194" mass="21678">MEVPAFMGEKPASPPRRPKETAYVATLFTEGRVRVREVRTREGGVRTLYYLEVPEAPKGVVFALPKRLGARLLGQPLLAQHAPRTNGKGLLGGKQDFLRTVPQDRCWGRPLFFFVRGRLAAVDLEEGRLQVEVRPNPGGKLRAPFTLTLLAPLSLLEALPPVGSAVYLEGEVRPRSGRLVVRRWEPARLWDDPQ</sequence>
<evidence type="ECO:0000313" key="2">
    <source>
        <dbReference type="Proteomes" id="UP000058660"/>
    </source>
</evidence>
<keyword evidence="1" id="KW-0614">Plasmid</keyword>
<dbReference type="EMBL" id="CP010826">
    <property type="protein sequence ID" value="ALJ92326.1"/>
    <property type="molecule type" value="Genomic_DNA"/>
</dbReference>
<organism evidence="1 2">
    <name type="scientific">Thermus aquaticus (strain ATCC BAA-2747 / Y51MC23)</name>
    <dbReference type="NCBI Taxonomy" id="498848"/>
    <lineage>
        <taxon>Bacteria</taxon>
        <taxon>Thermotogati</taxon>
        <taxon>Deinococcota</taxon>
        <taxon>Deinococci</taxon>
        <taxon>Thermales</taxon>
        <taxon>Thermaceae</taxon>
        <taxon>Thermus</taxon>
    </lineage>
</organism>
<geneLocation type="plasmid" evidence="1 2">
    <name>pTA78</name>
</geneLocation>
<keyword evidence="2" id="KW-1185">Reference proteome</keyword>
<reference evidence="2" key="1">
    <citation type="journal article" date="2015" name="PLoS ONE">
        <title>Complete Genome Sequence of Thermus aquaticus Y51MC23.</title>
        <authorList>
            <person name="Brumm P.J."/>
            <person name="Monsma S."/>
            <person name="Keough B."/>
            <person name="Jasinovica S."/>
            <person name="Ferguson E."/>
            <person name="Schoenfeld T."/>
            <person name="Lodes M."/>
            <person name="Mead D.A."/>
        </authorList>
    </citation>
    <scope>NUCLEOTIDE SEQUENCE [LARGE SCALE GENOMIC DNA]</scope>
    <source>
        <strain evidence="2">BAA-2747 / Y51MC23</strain>
    </source>
</reference>
<evidence type="ECO:0000313" key="1">
    <source>
        <dbReference type="EMBL" id="ALJ92326.1"/>
    </source>
</evidence>